<name>A0A6C0PBC4_9BACL</name>
<keyword evidence="1" id="KW-0614">Plasmid</keyword>
<dbReference type="AlphaFoldDB" id="A0A6C0PBC4"/>
<geneLocation type="plasmid" evidence="1 2">
    <name>unnamed2</name>
</geneLocation>
<accession>A0A6C0PBC4</accession>
<dbReference type="RefSeq" id="WP_162645814.1">
    <property type="nucleotide sequence ID" value="NZ_CP048288.1"/>
</dbReference>
<organism evidence="1 2">
    <name type="scientific">Paenibacillus rhizovicinus</name>
    <dbReference type="NCBI Taxonomy" id="2704463"/>
    <lineage>
        <taxon>Bacteria</taxon>
        <taxon>Bacillati</taxon>
        <taxon>Bacillota</taxon>
        <taxon>Bacilli</taxon>
        <taxon>Bacillales</taxon>
        <taxon>Paenibacillaceae</taxon>
        <taxon>Paenibacillus</taxon>
    </lineage>
</organism>
<gene>
    <name evidence="1" type="ORF">GZH47_32810</name>
</gene>
<dbReference type="EMBL" id="CP048288">
    <property type="protein sequence ID" value="QHW35681.1"/>
    <property type="molecule type" value="Genomic_DNA"/>
</dbReference>
<reference evidence="1 2" key="1">
    <citation type="submission" date="2020-02" db="EMBL/GenBank/DDBJ databases">
        <title>Paenibacillus sp. nov., isolated from rhizosphere soil of tomato.</title>
        <authorList>
            <person name="Weon H.-Y."/>
            <person name="Lee S.A."/>
        </authorList>
    </citation>
    <scope>NUCLEOTIDE SEQUENCE [LARGE SCALE GENOMIC DNA]</scope>
    <source>
        <strain evidence="1 2">14171R-81</strain>
        <plasmid evidence="1 2">unnamed2</plasmid>
    </source>
</reference>
<keyword evidence="2" id="KW-1185">Reference proteome</keyword>
<dbReference type="Proteomes" id="UP000479114">
    <property type="component" value="Plasmid unnamed2"/>
</dbReference>
<proteinExistence type="predicted"/>
<evidence type="ECO:0000313" key="2">
    <source>
        <dbReference type="Proteomes" id="UP000479114"/>
    </source>
</evidence>
<dbReference type="KEGG" id="prz:GZH47_32810"/>
<protein>
    <submittedName>
        <fullName evidence="1">Uncharacterized protein</fullName>
    </submittedName>
</protein>
<evidence type="ECO:0000313" key="1">
    <source>
        <dbReference type="EMBL" id="QHW35681.1"/>
    </source>
</evidence>
<sequence>MMHSNQPYQKTDESEFQYQWGRAMKAVGFGMVQGAAQEAALTVAGTGQAFGKQLFNADNRASKFVRDELLYNKGSFGDHFLARGMSEENRVRRALSKIPDHGVKTPIGRIVNYGSAIGFGLLAGFIQDQSR</sequence>